<accession>A0A1Y2MDD9</accession>
<dbReference type="Proteomes" id="UP000193240">
    <property type="component" value="Unassembled WGS sequence"/>
</dbReference>
<name>A0A1Y2MDD9_EPING</name>
<proteinExistence type="predicted"/>
<dbReference type="InParanoid" id="A0A1Y2MDD9"/>
<feature type="compositionally biased region" description="Basic and acidic residues" evidence="1">
    <location>
        <begin position="65"/>
        <end position="80"/>
    </location>
</feature>
<organism evidence="2 3">
    <name type="scientific">Epicoccum nigrum</name>
    <name type="common">Soil fungus</name>
    <name type="synonym">Epicoccum purpurascens</name>
    <dbReference type="NCBI Taxonomy" id="105696"/>
    <lineage>
        <taxon>Eukaryota</taxon>
        <taxon>Fungi</taxon>
        <taxon>Dikarya</taxon>
        <taxon>Ascomycota</taxon>
        <taxon>Pezizomycotina</taxon>
        <taxon>Dothideomycetes</taxon>
        <taxon>Pleosporomycetidae</taxon>
        <taxon>Pleosporales</taxon>
        <taxon>Pleosporineae</taxon>
        <taxon>Didymellaceae</taxon>
        <taxon>Epicoccum</taxon>
    </lineage>
</organism>
<protein>
    <submittedName>
        <fullName evidence="2">Uncharacterized protein</fullName>
    </submittedName>
</protein>
<feature type="region of interest" description="Disordered" evidence="1">
    <location>
        <begin position="29"/>
        <end position="100"/>
    </location>
</feature>
<reference evidence="2 3" key="1">
    <citation type="journal article" date="2017" name="Genome Announc.">
        <title>Genome sequence of the saprophytic ascomycete Epicoccum nigrum ICMP 19927 strain isolated from New Zealand.</title>
        <authorList>
            <person name="Fokin M."/>
            <person name="Fleetwood D."/>
            <person name="Weir B.S."/>
            <person name="Villas-Boas S.G."/>
        </authorList>
    </citation>
    <scope>NUCLEOTIDE SEQUENCE [LARGE SCALE GENOMIC DNA]</scope>
    <source>
        <strain evidence="2 3">ICMP 19927</strain>
    </source>
</reference>
<sequence length="299" mass="33749">MSTCTRDEWTFVVPTTQPQLSMDMAACESPTNAEAPVQDSTMDNESGTIKDKNKDGCNCENNATIRREDSKGSIDEDYCRPRRANRRRPTSPNYYPPPVPIYSPAPPMPFPYEPSRISSSTQLLDQLGKEDGVFELPYPVNGRVYLATYPFGDRDVQKWSWLFAADIEDEYIVRDSEEQARPSRGSRHQYNARDEDMSSVYLSRALDVNVVPEDSKHSVRFFIVTENPGRLSGFKLLVAESRKAASLLIYYEMLKGDSVLFVGAMVHECKTGRPKRYKKVNNLEEAAALYNKGAVGVIC</sequence>
<evidence type="ECO:0000256" key="1">
    <source>
        <dbReference type="SAM" id="MobiDB-lite"/>
    </source>
</evidence>
<gene>
    <name evidence="2" type="ORF">B5807_00925</name>
</gene>
<dbReference type="EMBL" id="KZ107838">
    <property type="protein sequence ID" value="OSS53789.1"/>
    <property type="molecule type" value="Genomic_DNA"/>
</dbReference>
<dbReference type="AlphaFoldDB" id="A0A1Y2MDD9"/>
<feature type="compositionally biased region" description="Basic and acidic residues" evidence="1">
    <location>
        <begin position="48"/>
        <end position="57"/>
    </location>
</feature>
<feature type="compositionally biased region" description="Polar residues" evidence="1">
    <location>
        <begin position="38"/>
        <end position="47"/>
    </location>
</feature>
<keyword evidence="3" id="KW-1185">Reference proteome</keyword>
<evidence type="ECO:0000313" key="2">
    <source>
        <dbReference type="EMBL" id="OSS53789.1"/>
    </source>
</evidence>
<evidence type="ECO:0000313" key="3">
    <source>
        <dbReference type="Proteomes" id="UP000193240"/>
    </source>
</evidence>